<dbReference type="PANTHER" id="PTHR47739">
    <property type="entry name" value="TRNA1(VAL) (ADENINE(37)-N6)-METHYLTRANSFERASE"/>
    <property type="match status" value="1"/>
</dbReference>
<evidence type="ECO:0000313" key="5">
    <source>
        <dbReference type="Proteomes" id="UP000595070"/>
    </source>
</evidence>
<dbReference type="SUPFAM" id="SSF53335">
    <property type="entry name" value="S-adenosyl-L-methionine-dependent methyltransferases"/>
    <property type="match status" value="1"/>
</dbReference>
<dbReference type="GO" id="GO:0032259">
    <property type="term" value="P:methylation"/>
    <property type="evidence" value="ECO:0007669"/>
    <property type="project" value="UniProtKB-KW"/>
</dbReference>
<evidence type="ECO:0000259" key="3">
    <source>
        <dbReference type="Pfam" id="PF05175"/>
    </source>
</evidence>
<keyword evidence="1 4" id="KW-0808">Transferase</keyword>
<dbReference type="Pfam" id="PF05175">
    <property type="entry name" value="MTS"/>
    <property type="match status" value="1"/>
</dbReference>
<keyword evidence="1 4" id="KW-0489">Methyltransferase</keyword>
<dbReference type="RefSeq" id="WP_044598877.1">
    <property type="nucleotide sequence ID" value="NZ_CP063079.1"/>
</dbReference>
<dbReference type="InterPro" id="IPR002052">
    <property type="entry name" value="DNA_methylase_N6_adenine_CS"/>
</dbReference>
<dbReference type="InterPro" id="IPR029063">
    <property type="entry name" value="SAM-dependent_MTases_sf"/>
</dbReference>
<dbReference type="EMBL" id="CP063079">
    <property type="protein sequence ID" value="QOQ88879.1"/>
    <property type="molecule type" value="Genomic_DNA"/>
</dbReference>
<dbReference type="CDD" id="cd02440">
    <property type="entry name" value="AdoMet_MTases"/>
    <property type="match status" value="1"/>
</dbReference>
<protein>
    <submittedName>
        <fullName evidence="4">Methyltransferase</fullName>
    </submittedName>
</protein>
<dbReference type="GO" id="GO:0008168">
    <property type="term" value="F:methyltransferase activity"/>
    <property type="evidence" value="ECO:0007669"/>
    <property type="project" value="UniProtKB-KW"/>
</dbReference>
<proteinExistence type="predicted"/>
<dbReference type="InterPro" id="IPR007848">
    <property type="entry name" value="Small_mtfrase_dom"/>
</dbReference>
<dbReference type="PROSITE" id="PS00092">
    <property type="entry name" value="N6_MTASE"/>
    <property type="match status" value="1"/>
</dbReference>
<organism evidence="4 5">
    <name type="scientific">Campylobacter peloridis</name>
    <dbReference type="NCBI Taxonomy" id="488546"/>
    <lineage>
        <taxon>Bacteria</taxon>
        <taxon>Pseudomonadati</taxon>
        <taxon>Campylobacterota</taxon>
        <taxon>Epsilonproteobacteria</taxon>
        <taxon>Campylobacterales</taxon>
        <taxon>Campylobacteraceae</taxon>
        <taxon>Campylobacter</taxon>
    </lineage>
</organism>
<sequence>MLKLFQNKKGYRYNNDSLLLFDFLSQQNLKGNILDIGCGCGILGLLVKQKFPKTKVFLLDIQEQNINLTNKNAKENNLEIQSFCENFLNYTSKIKFDVLISNPPFYKKNTQKSQDLHLCISRYQEFMPLEKMLAKVNSLIKPNGDFFMCYDASFLDEICSYLSQFKLKLIKLQCVHTNTQKNARIVLMHIKKNSKSPCTIMPTLFMYNQNILNPKIDEIYKTTGTMSYDI</sequence>
<keyword evidence="5" id="KW-1185">Reference proteome</keyword>
<dbReference type="PANTHER" id="PTHR47739:SF1">
    <property type="entry name" value="TRNA1(VAL) (ADENINE(37)-N6)-METHYLTRANSFERASE"/>
    <property type="match status" value="1"/>
</dbReference>
<dbReference type="Gene3D" id="3.40.50.150">
    <property type="entry name" value="Vaccinia Virus protein VP39"/>
    <property type="match status" value="1"/>
</dbReference>
<name>A0ABX6TXT8_9BACT</name>
<feature type="domain" description="Methyltransferase small" evidence="3">
    <location>
        <begin position="17"/>
        <end position="113"/>
    </location>
</feature>
<evidence type="ECO:0000313" key="4">
    <source>
        <dbReference type="EMBL" id="QOQ88879.1"/>
    </source>
</evidence>
<dbReference type="InterPro" id="IPR050210">
    <property type="entry name" value="tRNA_Adenine-N(6)_MTase"/>
</dbReference>
<gene>
    <name evidence="4" type="ORF">IMC75_08195</name>
</gene>
<evidence type="ECO:0000256" key="2">
    <source>
        <dbReference type="ARBA" id="ARBA00022691"/>
    </source>
</evidence>
<keyword evidence="2" id="KW-0949">S-adenosyl-L-methionine</keyword>
<accession>A0ABX6TXT8</accession>
<reference evidence="4 5" key="1">
    <citation type="submission" date="2020-10" db="EMBL/GenBank/DDBJ databases">
        <title>Campylobacter and Helicobacter PacBio genomes.</title>
        <authorList>
            <person name="Lane C."/>
        </authorList>
    </citation>
    <scope>NUCLEOTIDE SEQUENCE [LARGE SCALE GENOMIC DNA]</scope>
    <source>
        <strain evidence="4 5">2016D-0074</strain>
    </source>
</reference>
<dbReference type="Proteomes" id="UP000595070">
    <property type="component" value="Chromosome"/>
</dbReference>
<evidence type="ECO:0000256" key="1">
    <source>
        <dbReference type="ARBA" id="ARBA00022603"/>
    </source>
</evidence>